<feature type="compositionally biased region" description="Low complexity" evidence="1">
    <location>
        <begin position="106"/>
        <end position="122"/>
    </location>
</feature>
<organism evidence="2 3">
    <name type="scientific">Chlorella sorokiniana</name>
    <name type="common">Freshwater green alga</name>
    <dbReference type="NCBI Taxonomy" id="3076"/>
    <lineage>
        <taxon>Eukaryota</taxon>
        <taxon>Viridiplantae</taxon>
        <taxon>Chlorophyta</taxon>
        <taxon>core chlorophytes</taxon>
        <taxon>Trebouxiophyceae</taxon>
        <taxon>Chlorellales</taxon>
        <taxon>Chlorellaceae</taxon>
        <taxon>Chlorella clade</taxon>
        <taxon>Chlorella</taxon>
    </lineage>
</organism>
<feature type="compositionally biased region" description="Low complexity" evidence="1">
    <location>
        <begin position="184"/>
        <end position="199"/>
    </location>
</feature>
<gene>
    <name evidence="2" type="ORF">C2E21_2092</name>
</gene>
<evidence type="ECO:0000313" key="2">
    <source>
        <dbReference type="EMBL" id="PRW59302.1"/>
    </source>
</evidence>
<protein>
    <submittedName>
        <fullName evidence="2">Uncharacterized protein</fullName>
    </submittedName>
</protein>
<reference evidence="2 3" key="1">
    <citation type="journal article" date="2018" name="Plant J.">
        <title>Genome sequences of Chlorella sorokiniana UTEX 1602 and Micractinium conductrix SAG 241.80: implications to maltose excretion by a green alga.</title>
        <authorList>
            <person name="Arriola M.B."/>
            <person name="Velmurugan N."/>
            <person name="Zhang Y."/>
            <person name="Plunkett M.H."/>
            <person name="Hondzo H."/>
            <person name="Barney B.M."/>
        </authorList>
    </citation>
    <scope>NUCLEOTIDE SEQUENCE [LARGE SCALE GENOMIC DNA]</scope>
    <source>
        <strain evidence="3">UTEX 1602</strain>
    </source>
</reference>
<proteinExistence type="predicted"/>
<name>A0A2P6TZ07_CHLSO</name>
<dbReference type="AlphaFoldDB" id="A0A2P6TZ07"/>
<dbReference type="EMBL" id="LHPG02000004">
    <property type="protein sequence ID" value="PRW59302.1"/>
    <property type="molecule type" value="Genomic_DNA"/>
</dbReference>
<comment type="caution">
    <text evidence="2">The sequence shown here is derived from an EMBL/GenBank/DDBJ whole genome shotgun (WGS) entry which is preliminary data.</text>
</comment>
<feature type="region of interest" description="Disordered" evidence="1">
    <location>
        <begin position="150"/>
        <end position="203"/>
    </location>
</feature>
<feature type="compositionally biased region" description="Polar residues" evidence="1">
    <location>
        <begin position="154"/>
        <end position="164"/>
    </location>
</feature>
<accession>A0A2P6TZ07</accession>
<evidence type="ECO:0000313" key="3">
    <source>
        <dbReference type="Proteomes" id="UP000239899"/>
    </source>
</evidence>
<sequence>MLGKQERALARAAAAELEALRLVAGGWHDAAAAAAASAAKWRRRAGNMGRVAELALRHAAGPLSDPPLEGPASAAVGGIAAPLAAPEKAVTPEGAASGGAHIMQQASGSVGQQGVAGGSSSQRPGVQPSGSVSPAKGAAVVHAAMGLQQDDQQGSLDTSCSKPSVQFEEGLGGSSLAQARRSPDPQAAATACANPASRASSDERLQTALDRLEAQLARSKRQQAAAATVVADAHHRAASDMAGGICWLSGFGGGHRGSSP</sequence>
<evidence type="ECO:0000256" key="1">
    <source>
        <dbReference type="SAM" id="MobiDB-lite"/>
    </source>
</evidence>
<dbReference type="Proteomes" id="UP000239899">
    <property type="component" value="Unassembled WGS sequence"/>
</dbReference>
<keyword evidence="3" id="KW-1185">Reference proteome</keyword>
<feature type="region of interest" description="Disordered" evidence="1">
    <location>
        <begin position="106"/>
        <end position="136"/>
    </location>
</feature>